<protein>
    <submittedName>
        <fullName evidence="2">Uncharacterized protein</fullName>
    </submittedName>
</protein>
<gene>
    <name evidence="2" type="ORF">HMPREF9712_00726</name>
</gene>
<organism evidence="2 3">
    <name type="scientific">Myroides odoratimimus CCUG 10230</name>
    <dbReference type="NCBI Taxonomy" id="883150"/>
    <lineage>
        <taxon>Bacteria</taxon>
        <taxon>Pseudomonadati</taxon>
        <taxon>Bacteroidota</taxon>
        <taxon>Flavobacteriia</taxon>
        <taxon>Flavobacteriales</taxon>
        <taxon>Flavobacteriaceae</taxon>
        <taxon>Myroides</taxon>
    </lineage>
</organism>
<feature type="signal peptide" evidence="1">
    <location>
        <begin position="1"/>
        <end position="18"/>
    </location>
</feature>
<keyword evidence="3" id="KW-1185">Reference proteome</keyword>
<comment type="caution">
    <text evidence="2">The sequence shown here is derived from an EMBL/GenBank/DDBJ whole genome shotgun (WGS) entry which is preliminary data.</text>
</comment>
<name>A0ABN0ECP3_9FLAO</name>
<dbReference type="EMBL" id="AGEC02000003">
    <property type="protein sequence ID" value="EHO11069.1"/>
    <property type="molecule type" value="Genomic_DNA"/>
</dbReference>
<dbReference type="Proteomes" id="UP000005402">
    <property type="component" value="Unassembled WGS sequence"/>
</dbReference>
<evidence type="ECO:0000256" key="1">
    <source>
        <dbReference type="SAM" id="SignalP"/>
    </source>
</evidence>
<sequence>MKNILIAFVMLFSTLTHAQKFLNKYKKKYEVVVVENSYLVISKGDDHGFKILNEEGKIVLEGDRKTIEGFNYNPDNQTLLYLTGPRVPGYLCGTSKKLNVLNYYNFKTKEIKQFPYPVDYFTKIQEKNYLIFANESNTKLGLIDLNLTVLLKPVYDELYPFYKDLLFVSKDKKSFLSDLTGKNVLGEEFASLSSKMYPIKDMKCLVASRDGQQKGLFDINSKETVIPFEYKSIGLYSSEYNLIELRKDKYNYLANLDRLTEVEIDESYKVNRFKTIQTFNGNLIYETSEYITDEKGATSEYLNYIYKGAYLFEPGGAVKVTYSNIEKGFIYGIYNENKALMFYDLNKEKFIFSQADKILPNHQLENVDYFNTKDKKEYRYTFIDPSNRKLNFLFDEHNECLMMIQGTATKFVLDPDTDEVLYETIRREGQSQYVSIYVDCVNTIVFNKDKRTFFYGVDTDRKLFYTSETVTRQESNGDKYYPRTLNNMYSIKSYYNGKGELVDKEERYEGENTRDY</sequence>
<evidence type="ECO:0000313" key="2">
    <source>
        <dbReference type="EMBL" id="EHO11069.1"/>
    </source>
</evidence>
<reference evidence="2" key="1">
    <citation type="submission" date="2012-07" db="EMBL/GenBank/DDBJ databases">
        <title>The Genome Sequence of Myroides odoratimimus CCUG 10230.</title>
        <authorList>
            <consortium name="The Broad Institute Genome Sequencing Platform"/>
            <person name="Earl A."/>
            <person name="Ward D."/>
            <person name="Feldgarden M."/>
            <person name="Gevers D."/>
            <person name="Huys G."/>
            <person name="Walker B."/>
            <person name="Young S.K."/>
            <person name="Zeng Q."/>
            <person name="Gargeya S."/>
            <person name="Fitzgerald M."/>
            <person name="Haas B."/>
            <person name="Abouelleil A."/>
            <person name="Alvarado L."/>
            <person name="Arachchi H.M."/>
            <person name="Berlin A.M."/>
            <person name="Chapman S.B."/>
            <person name="Goldberg J."/>
            <person name="Griggs A."/>
            <person name="Gujja S."/>
            <person name="Hansen M."/>
            <person name="Howarth C."/>
            <person name="Imamovic A."/>
            <person name="Larimer J."/>
            <person name="McCowen C."/>
            <person name="Montmayeur A."/>
            <person name="Murphy C."/>
            <person name="Neiman D."/>
            <person name="Pearson M."/>
            <person name="Priest M."/>
            <person name="Roberts A."/>
            <person name="Saif S."/>
            <person name="Shea T."/>
            <person name="Sisk P."/>
            <person name="Sykes S."/>
            <person name="Wortman J."/>
            <person name="Nusbaum C."/>
            <person name="Birren B."/>
        </authorList>
    </citation>
    <scope>NUCLEOTIDE SEQUENCE [LARGE SCALE GENOMIC DNA]</scope>
    <source>
        <strain evidence="2">CCUG 10230</strain>
    </source>
</reference>
<dbReference type="RefSeq" id="WP_006257456.1">
    <property type="nucleotide sequence ID" value="NZ_KE161015.1"/>
</dbReference>
<proteinExistence type="predicted"/>
<dbReference type="Pfam" id="PF14903">
    <property type="entry name" value="WG_beta_rep"/>
    <property type="match status" value="1"/>
</dbReference>
<keyword evidence="1" id="KW-0732">Signal</keyword>
<feature type="chain" id="PRO_5046691603" evidence="1">
    <location>
        <begin position="19"/>
        <end position="516"/>
    </location>
</feature>
<evidence type="ECO:0000313" key="3">
    <source>
        <dbReference type="Proteomes" id="UP000005402"/>
    </source>
</evidence>
<accession>A0ABN0ECP3</accession>
<dbReference type="InterPro" id="IPR032774">
    <property type="entry name" value="WG_beta_rep"/>
</dbReference>